<dbReference type="EMBL" id="JACRSQ010000009">
    <property type="protein sequence ID" value="MBC8543405.1"/>
    <property type="molecule type" value="Genomic_DNA"/>
</dbReference>
<evidence type="ECO:0000313" key="4">
    <source>
        <dbReference type="Proteomes" id="UP000657006"/>
    </source>
</evidence>
<keyword evidence="2" id="KW-0732">Signal</keyword>
<evidence type="ECO:0000313" key="3">
    <source>
        <dbReference type="EMBL" id="MBC8543405.1"/>
    </source>
</evidence>
<feature type="chain" id="PRO_5039022630" evidence="2">
    <location>
        <begin position="21"/>
        <end position="615"/>
    </location>
</feature>
<reference evidence="3" key="1">
    <citation type="submission" date="2020-08" db="EMBL/GenBank/DDBJ databases">
        <title>Genome public.</title>
        <authorList>
            <person name="Liu C."/>
            <person name="Sun Q."/>
        </authorList>
    </citation>
    <scope>NUCLEOTIDE SEQUENCE</scope>
    <source>
        <strain evidence="3">NSJ-32</strain>
    </source>
</reference>
<keyword evidence="4" id="KW-1185">Reference proteome</keyword>
<protein>
    <submittedName>
        <fullName evidence="3">Carbohydrate-binding domain-containing protein</fullName>
    </submittedName>
</protein>
<sequence>MKNLSILVIFLMLAVITAGCGEQNIESVYGTESSSVRNDSNSAASIIDSDADSSATSETSVGTDTRDIFSNRDFEVGYEESESALIKLNGDTASCSSDAVEISGSTITITDEGTYIVSGTLDDGMIIIDTDKSDKVQLVLDTVTIHSETCAPIYILQADKVFITMASGSTNTLSNGGTFTAIDENAIDAVIFSKEDLTLNGSGTLRITSPAGHGIVSKDSLRITSGSYDINCASHALSGKDEVCIANADFTMVSGKDGIHADNEDDASLGYVYIQSGTFSIDAEGDGISASSWLQIEDGSFDITAGGGSVNAASASSDSWGNFKGGGRHGGGQMNGFTGNSSGTSAAETDSTDSTSMKGIKASDSLTINGGTFAIDSADDSLHSNASLAVNGGTFEIASGDDAFHADDTLTVTAGTINITESYEGLEGLHVVISGGDIALVASDDGLNAAGGTDSSGSGGRDGMFGGPGSSSSSNGTILISGGTIAITAYGDGIDANGTLEITGGYITVCGPTQGDTATLDYDVSGTISGGTFIGTGASGMAQTFSSSKQGVISINAGTQSAGTQIQLSDSEGNTVITYVPALDFSVVILSSPAIISGETYTVTVGSSSNTFTAS</sequence>
<feature type="region of interest" description="Disordered" evidence="1">
    <location>
        <begin position="451"/>
        <end position="473"/>
    </location>
</feature>
<evidence type="ECO:0000256" key="2">
    <source>
        <dbReference type="SAM" id="SignalP"/>
    </source>
</evidence>
<dbReference type="Proteomes" id="UP000657006">
    <property type="component" value="Unassembled WGS sequence"/>
</dbReference>
<name>A0A926DUA8_9FIRM</name>
<accession>A0A926DUA8</accession>
<feature type="signal peptide" evidence="2">
    <location>
        <begin position="1"/>
        <end position="20"/>
    </location>
</feature>
<organism evidence="3 4">
    <name type="scientific">Bianquea renquensis</name>
    <dbReference type="NCBI Taxonomy" id="2763661"/>
    <lineage>
        <taxon>Bacteria</taxon>
        <taxon>Bacillati</taxon>
        <taxon>Bacillota</taxon>
        <taxon>Clostridia</taxon>
        <taxon>Eubacteriales</taxon>
        <taxon>Bianqueaceae</taxon>
        <taxon>Bianquea</taxon>
    </lineage>
</organism>
<feature type="compositionally biased region" description="Gly residues" evidence="1">
    <location>
        <begin position="457"/>
        <end position="469"/>
    </location>
</feature>
<dbReference type="Pfam" id="PF14262">
    <property type="entry name" value="Cthe_2159"/>
    <property type="match status" value="1"/>
</dbReference>
<evidence type="ECO:0000256" key="1">
    <source>
        <dbReference type="SAM" id="MobiDB-lite"/>
    </source>
</evidence>
<dbReference type="InterPro" id="IPR025584">
    <property type="entry name" value="Cthe_2159"/>
</dbReference>
<feature type="compositionally biased region" description="Low complexity" evidence="1">
    <location>
        <begin position="341"/>
        <end position="356"/>
    </location>
</feature>
<dbReference type="PROSITE" id="PS51257">
    <property type="entry name" value="PROKAR_LIPOPROTEIN"/>
    <property type="match status" value="1"/>
</dbReference>
<proteinExistence type="predicted"/>
<feature type="region of interest" description="Disordered" evidence="1">
    <location>
        <begin position="321"/>
        <end position="358"/>
    </location>
</feature>
<feature type="compositionally biased region" description="Gly residues" evidence="1">
    <location>
        <begin position="323"/>
        <end position="334"/>
    </location>
</feature>
<comment type="caution">
    <text evidence="3">The sequence shown here is derived from an EMBL/GenBank/DDBJ whole genome shotgun (WGS) entry which is preliminary data.</text>
</comment>
<gene>
    <name evidence="3" type="ORF">H8730_07595</name>
</gene>
<dbReference type="AlphaFoldDB" id="A0A926DUA8"/>